<dbReference type="PANTHER" id="PTHR43771">
    <property type="entry name" value="PHOSPHOMANNOMUTASE"/>
    <property type="match status" value="1"/>
</dbReference>
<evidence type="ECO:0000259" key="9">
    <source>
        <dbReference type="Pfam" id="PF02879"/>
    </source>
</evidence>
<evidence type="ECO:0000256" key="1">
    <source>
        <dbReference type="ARBA" id="ARBA00001946"/>
    </source>
</evidence>
<dbReference type="SUPFAM" id="SSF55957">
    <property type="entry name" value="Phosphoglucomutase, C-terminal domain"/>
    <property type="match status" value="1"/>
</dbReference>
<organism evidence="11 12">
    <name type="scientific">Streptomyces violascens</name>
    <dbReference type="NCBI Taxonomy" id="67381"/>
    <lineage>
        <taxon>Bacteria</taxon>
        <taxon>Bacillati</taxon>
        <taxon>Actinomycetota</taxon>
        <taxon>Actinomycetes</taxon>
        <taxon>Kitasatosporales</taxon>
        <taxon>Streptomycetaceae</taxon>
        <taxon>Streptomyces</taxon>
    </lineage>
</organism>
<reference evidence="11" key="1">
    <citation type="submission" date="2024-05" db="EMBL/GenBank/DDBJ databases">
        <title>Whole genome shotgun sequence of Streptomyces violascens NBRC 12920.</title>
        <authorList>
            <person name="Komaki H."/>
            <person name="Tamura T."/>
        </authorList>
    </citation>
    <scope>NUCLEOTIDE SEQUENCE</scope>
    <source>
        <strain evidence="11">NBRC 12920</strain>
    </source>
</reference>
<evidence type="ECO:0000259" key="10">
    <source>
        <dbReference type="Pfam" id="PF02880"/>
    </source>
</evidence>
<comment type="caution">
    <text evidence="11">The sequence shown here is derived from an EMBL/GenBank/DDBJ whole genome shotgun (WGS) entry which is preliminary data.</text>
</comment>
<evidence type="ECO:0000256" key="5">
    <source>
        <dbReference type="ARBA" id="ARBA00022842"/>
    </source>
</evidence>
<evidence type="ECO:0000313" key="12">
    <source>
        <dbReference type="Proteomes" id="UP001050808"/>
    </source>
</evidence>
<dbReference type="Pfam" id="PF02879">
    <property type="entry name" value="PGM_PMM_II"/>
    <property type="match status" value="1"/>
</dbReference>
<evidence type="ECO:0000256" key="4">
    <source>
        <dbReference type="ARBA" id="ARBA00022723"/>
    </source>
</evidence>
<evidence type="ECO:0000256" key="3">
    <source>
        <dbReference type="ARBA" id="ARBA00022553"/>
    </source>
</evidence>
<dbReference type="InterPro" id="IPR005844">
    <property type="entry name" value="A-D-PHexomutase_a/b/a-I"/>
</dbReference>
<name>A0ABQ3QW63_9ACTN</name>
<dbReference type="Gene3D" id="3.40.120.10">
    <property type="entry name" value="Alpha-D-Glucose-1,6-Bisphosphate, subunit A, domain 3"/>
    <property type="match status" value="3"/>
</dbReference>
<dbReference type="RefSeq" id="WP_189966791.1">
    <property type="nucleotide sequence ID" value="NZ_BMUA01000017.1"/>
</dbReference>
<dbReference type="SUPFAM" id="SSF53738">
    <property type="entry name" value="Phosphoglucomutase, first 3 domains"/>
    <property type="match status" value="3"/>
</dbReference>
<dbReference type="Pfam" id="PF00408">
    <property type="entry name" value="PGM_PMM_IV"/>
    <property type="match status" value="1"/>
</dbReference>
<comment type="cofactor">
    <cofactor evidence="1">
        <name>Mg(2+)</name>
        <dbReference type="ChEBI" id="CHEBI:18420"/>
    </cofactor>
</comment>
<keyword evidence="6" id="KW-0413">Isomerase</keyword>
<evidence type="ECO:0000259" key="8">
    <source>
        <dbReference type="Pfam" id="PF02878"/>
    </source>
</evidence>
<dbReference type="Proteomes" id="UP001050808">
    <property type="component" value="Unassembled WGS sequence"/>
</dbReference>
<evidence type="ECO:0000256" key="6">
    <source>
        <dbReference type="ARBA" id="ARBA00023235"/>
    </source>
</evidence>
<gene>
    <name evidence="11" type="primary">manB_2</name>
    <name evidence="11" type="ORF">Sviol_59360</name>
</gene>
<dbReference type="InterPro" id="IPR005845">
    <property type="entry name" value="A-D-PHexomutase_a/b/a-II"/>
</dbReference>
<dbReference type="InterPro" id="IPR016055">
    <property type="entry name" value="A-D-PHexomutase_a/b/a-I/II/III"/>
</dbReference>
<evidence type="ECO:0000313" key="11">
    <source>
        <dbReference type="EMBL" id="GHI41528.1"/>
    </source>
</evidence>
<protein>
    <submittedName>
        <fullName evidence="11">Phosphomannomutase/phosphoglucomutase</fullName>
    </submittedName>
</protein>
<evidence type="ECO:0000259" key="7">
    <source>
        <dbReference type="Pfam" id="PF00408"/>
    </source>
</evidence>
<dbReference type="Pfam" id="PF02878">
    <property type="entry name" value="PGM_PMM_I"/>
    <property type="match status" value="1"/>
</dbReference>
<dbReference type="PANTHER" id="PTHR43771:SF1">
    <property type="entry name" value="PHOSPHOMANNOMUTASE"/>
    <property type="match status" value="1"/>
</dbReference>
<keyword evidence="5" id="KW-0460">Magnesium</keyword>
<feature type="domain" description="Alpha-D-phosphohexomutase alpha/beta/alpha" evidence="9">
    <location>
        <begin position="155"/>
        <end position="246"/>
    </location>
</feature>
<feature type="domain" description="Alpha-D-phosphohexomutase C-terminal" evidence="7">
    <location>
        <begin position="366"/>
        <end position="438"/>
    </location>
</feature>
<dbReference type="InterPro" id="IPR005843">
    <property type="entry name" value="A-D-PHexomutase_C"/>
</dbReference>
<sequence length="452" mass="46928">MSEVRGTAERIVGTYGIRGRVPDELDLGGAYRTGAAFALFTGAPVVAVAHDLRGSSPALADALAQGVLDQGADVLDAGPGPADCLTYLSGQLEVPSALVTSGHGPGAPHGIRLCRAGAVTVAEGTGLEAIRERLTGPRPPMADEPGSTVAAPVLDDYARHLRSLVDLTGIRPLKVVVDAAHGMAALTAPRVLHPAVELVPVRFLGTNERSRQGSWDLGEWVRRTGADLGLAFDAGADRCRAVDERGAAVPPAAVIGLVAARELARRPGAAVVHDLITSRSAIEAVEAAGGIPLRCRAGRAAIRSLMAEQGAAFGGSHSGRSYFRDFWCADSAMLAALHLVAELGHSGRRLSELAAGHDRYPRSGEIGIRVEDPVAALHRVTAHFAATEAELDHLDGVTGEFGDGSWFNVRAARTAPLVRIHVEAETPAAMETLRDRVLGVVTGSGASATPAR</sequence>
<evidence type="ECO:0000256" key="2">
    <source>
        <dbReference type="ARBA" id="ARBA00010231"/>
    </source>
</evidence>
<keyword evidence="3" id="KW-0597">Phosphoprotein</keyword>
<dbReference type="InterPro" id="IPR036900">
    <property type="entry name" value="A-D-PHexomutase_C_sf"/>
</dbReference>
<keyword evidence="12" id="KW-1185">Reference proteome</keyword>
<feature type="domain" description="Alpha-D-phosphohexomutase alpha/beta/alpha" evidence="10">
    <location>
        <begin position="255"/>
        <end position="355"/>
    </location>
</feature>
<proteinExistence type="inferred from homology"/>
<dbReference type="EMBL" id="BNDY01000017">
    <property type="protein sequence ID" value="GHI41528.1"/>
    <property type="molecule type" value="Genomic_DNA"/>
</dbReference>
<dbReference type="InterPro" id="IPR005846">
    <property type="entry name" value="A-D-PHexomutase_a/b/a-III"/>
</dbReference>
<feature type="domain" description="Alpha-D-phosphohexomutase alpha/beta/alpha" evidence="8">
    <location>
        <begin position="10"/>
        <end position="130"/>
    </location>
</feature>
<dbReference type="Gene3D" id="3.30.310.50">
    <property type="entry name" value="Alpha-D-phosphohexomutase, C-terminal domain"/>
    <property type="match status" value="1"/>
</dbReference>
<accession>A0ABQ3QW63</accession>
<keyword evidence="4" id="KW-0479">Metal-binding</keyword>
<comment type="similarity">
    <text evidence="2">Belongs to the phosphohexose mutase family.</text>
</comment>
<dbReference type="Pfam" id="PF02880">
    <property type="entry name" value="PGM_PMM_III"/>
    <property type="match status" value="1"/>
</dbReference>